<evidence type="ECO:0000313" key="2">
    <source>
        <dbReference type="Proteomes" id="UP000689195"/>
    </source>
</evidence>
<dbReference type="Proteomes" id="UP000689195">
    <property type="component" value="Unassembled WGS sequence"/>
</dbReference>
<gene>
    <name evidence="1" type="ORF">PPENT_87.1.T1060055</name>
</gene>
<keyword evidence="2" id="KW-1185">Reference proteome</keyword>
<protein>
    <submittedName>
        <fullName evidence="1">Uncharacterized protein</fullName>
    </submittedName>
</protein>
<sequence length="314" mass="36674">MSLKQKDFFLNMYSKAGKSSSQIYAHLLGRTSKSYSIQKICNPQFITITPNKLTKKPLKQQPFSQGLSREYLNKLQNKGNTNQSIGIYNPKYSAIQKKSDLGGKFVVEHKINIKQENDSYTSIDLSNIKSKRTKGYVDLKRQLSRQQYYRQQNNSKNSKLNQFLSINTNSIREQNQYSIKFKRSRSVEIKGSGNSLNKKQIKCFQTFYDSENEERKIKLFSANFEKQGVRNSLMSKSVGLRDQSIYQYDQFSNTNTNTNTNSIIRPITTKKFNIFKKLLEKTYRDEQNMPSINKRRFQIKAVNQKLLEFNSLTK</sequence>
<comment type="caution">
    <text evidence="1">The sequence shown here is derived from an EMBL/GenBank/DDBJ whole genome shotgun (WGS) entry which is preliminary data.</text>
</comment>
<reference evidence="1" key="1">
    <citation type="submission" date="2021-01" db="EMBL/GenBank/DDBJ databases">
        <authorList>
            <consortium name="Genoscope - CEA"/>
            <person name="William W."/>
        </authorList>
    </citation>
    <scope>NUCLEOTIDE SEQUENCE</scope>
</reference>
<organism evidence="1 2">
    <name type="scientific">Paramecium pentaurelia</name>
    <dbReference type="NCBI Taxonomy" id="43138"/>
    <lineage>
        <taxon>Eukaryota</taxon>
        <taxon>Sar</taxon>
        <taxon>Alveolata</taxon>
        <taxon>Ciliophora</taxon>
        <taxon>Intramacronucleata</taxon>
        <taxon>Oligohymenophorea</taxon>
        <taxon>Peniculida</taxon>
        <taxon>Parameciidae</taxon>
        <taxon>Paramecium</taxon>
    </lineage>
</organism>
<proteinExistence type="predicted"/>
<name>A0A8S1WXK5_9CILI</name>
<dbReference type="AlphaFoldDB" id="A0A8S1WXK5"/>
<dbReference type="EMBL" id="CAJJDO010000106">
    <property type="protein sequence ID" value="CAD8194162.1"/>
    <property type="molecule type" value="Genomic_DNA"/>
</dbReference>
<accession>A0A8S1WXK5</accession>
<evidence type="ECO:0000313" key="1">
    <source>
        <dbReference type="EMBL" id="CAD8194162.1"/>
    </source>
</evidence>